<feature type="compositionally biased region" description="Acidic residues" evidence="1">
    <location>
        <begin position="145"/>
        <end position="157"/>
    </location>
</feature>
<dbReference type="OrthoDB" id="4838114at2759"/>
<keyword evidence="3" id="KW-1185">Reference proteome</keyword>
<dbReference type="STRING" id="1531966.A0A0A1T6E7"/>
<dbReference type="AlphaFoldDB" id="A0A0A1T6E7"/>
<dbReference type="EMBL" id="CDHN01000001">
    <property type="protein sequence ID" value="CEJ80934.1"/>
    <property type="molecule type" value="Genomic_DNA"/>
</dbReference>
<reference evidence="2 3" key="1">
    <citation type="journal article" date="2015" name="Genome Announc.">
        <title>Draft Genome Sequence and Gene Annotation of the Entomopathogenic Fungus Verticillium hemipterigenum.</title>
        <authorList>
            <person name="Horn F."/>
            <person name="Habel A."/>
            <person name="Scharf D.H."/>
            <person name="Dworschak J."/>
            <person name="Brakhage A.A."/>
            <person name="Guthke R."/>
            <person name="Hertweck C."/>
            <person name="Linde J."/>
        </authorList>
    </citation>
    <scope>NUCLEOTIDE SEQUENCE [LARGE SCALE GENOMIC DNA]</scope>
</reference>
<feature type="compositionally biased region" description="Polar residues" evidence="1">
    <location>
        <begin position="1"/>
        <end position="13"/>
    </location>
</feature>
<feature type="compositionally biased region" description="Polar residues" evidence="1">
    <location>
        <begin position="78"/>
        <end position="95"/>
    </location>
</feature>
<feature type="compositionally biased region" description="Low complexity" evidence="1">
    <location>
        <begin position="195"/>
        <end position="207"/>
    </location>
</feature>
<dbReference type="Proteomes" id="UP000039046">
    <property type="component" value="Unassembled WGS sequence"/>
</dbReference>
<feature type="region of interest" description="Disordered" evidence="1">
    <location>
        <begin position="293"/>
        <end position="365"/>
    </location>
</feature>
<feature type="region of interest" description="Disordered" evidence="1">
    <location>
        <begin position="145"/>
        <end position="170"/>
    </location>
</feature>
<organism evidence="2 3">
    <name type="scientific">[Torrubiella] hemipterigena</name>
    <dbReference type="NCBI Taxonomy" id="1531966"/>
    <lineage>
        <taxon>Eukaryota</taxon>
        <taxon>Fungi</taxon>
        <taxon>Dikarya</taxon>
        <taxon>Ascomycota</taxon>
        <taxon>Pezizomycotina</taxon>
        <taxon>Sordariomycetes</taxon>
        <taxon>Hypocreomycetidae</taxon>
        <taxon>Hypocreales</taxon>
        <taxon>Clavicipitaceae</taxon>
        <taxon>Clavicipitaceae incertae sedis</taxon>
        <taxon>'Torrubiella' clade</taxon>
    </lineage>
</organism>
<evidence type="ECO:0000256" key="1">
    <source>
        <dbReference type="SAM" id="MobiDB-lite"/>
    </source>
</evidence>
<sequence length="365" mass="39108">MASQVVSQHQADSIPNAYHTDLEQPDPASASSPSYNSAGASELLHNQPTTVLHNSTTTSHQKLDGKVDIVNDSDDMLSVTSTPSDSPVMDSTTPNVPALPAKSRRRASRLLATLPAKSEIEDCPILTHAAPHIVYLSSEEDASSSADDFSDFEDLSDSEAANNSGRRTSHEDVARVVNVVFSGKPSIVNLPPRSTSPSTASTSSTTSEVRRPKTSAGPADMGSAPSLARTLSINSTTSASTVRPVSRLGSFDMRRPTFLKLDPFAVKPHADDSERPKTPKTPTTMIKRTLSLVRKRSKPSLNQSFREGDFSPMEQLGEEEEDKVPTLENPSIKRKATSSPAPVSPSSPKNFFGGLSKGRRMSIKA</sequence>
<feature type="compositionally biased region" description="Low complexity" evidence="1">
    <location>
        <begin position="28"/>
        <end position="41"/>
    </location>
</feature>
<protein>
    <submittedName>
        <fullName evidence="2">Uncharacterized protein</fullName>
    </submittedName>
</protein>
<feature type="region of interest" description="Disordered" evidence="1">
    <location>
        <begin position="1"/>
        <end position="99"/>
    </location>
</feature>
<accession>A0A0A1T6E7</accession>
<gene>
    <name evidence="2" type="ORF">VHEMI01090</name>
</gene>
<feature type="region of interest" description="Disordered" evidence="1">
    <location>
        <begin position="185"/>
        <end position="226"/>
    </location>
</feature>
<feature type="compositionally biased region" description="Polar residues" evidence="1">
    <location>
        <begin position="44"/>
        <end position="60"/>
    </location>
</feature>
<name>A0A0A1T6E7_9HYPO</name>
<evidence type="ECO:0000313" key="2">
    <source>
        <dbReference type="EMBL" id="CEJ80934.1"/>
    </source>
</evidence>
<dbReference type="HOGENOM" id="CLU_054998_1_0_1"/>
<feature type="compositionally biased region" description="Low complexity" evidence="1">
    <location>
        <begin position="338"/>
        <end position="348"/>
    </location>
</feature>
<evidence type="ECO:0000313" key="3">
    <source>
        <dbReference type="Proteomes" id="UP000039046"/>
    </source>
</evidence>
<proteinExistence type="predicted"/>